<dbReference type="InterPro" id="IPR001387">
    <property type="entry name" value="Cro/C1-type_HTH"/>
</dbReference>
<evidence type="ECO:0000313" key="2">
    <source>
        <dbReference type="EMBL" id="RBQ10323.1"/>
    </source>
</evidence>
<proteinExistence type="predicted"/>
<dbReference type="RefSeq" id="WP_113947665.1">
    <property type="nucleotide sequence ID" value="NZ_QNQU01000003.1"/>
</dbReference>
<dbReference type="SMART" id="SM00530">
    <property type="entry name" value="HTH_XRE"/>
    <property type="match status" value="1"/>
</dbReference>
<keyword evidence="3" id="KW-1185">Reference proteome</keyword>
<gene>
    <name evidence="2" type="ORF">DRW42_04655</name>
</gene>
<dbReference type="OrthoDB" id="9785949at2"/>
<dbReference type="NCBIfam" id="TIGR02612">
    <property type="entry name" value="mob_myst_A"/>
    <property type="match status" value="1"/>
</dbReference>
<dbReference type="Pfam" id="PF01381">
    <property type="entry name" value="HTH_3"/>
    <property type="match status" value="1"/>
</dbReference>
<dbReference type="AlphaFoldDB" id="A0A366LA08"/>
<dbReference type="EMBL" id="QNQU01000003">
    <property type="protein sequence ID" value="RBQ10323.1"/>
    <property type="molecule type" value="Genomic_DNA"/>
</dbReference>
<protein>
    <submittedName>
        <fullName evidence="2">Mobile mystery protein A</fullName>
    </submittedName>
</protein>
<dbReference type="Proteomes" id="UP000252081">
    <property type="component" value="Unassembled WGS sequence"/>
</dbReference>
<accession>A0A366LA08</accession>
<evidence type="ECO:0000313" key="3">
    <source>
        <dbReference type="Proteomes" id="UP000252081"/>
    </source>
</evidence>
<organism evidence="2 3">
    <name type="scientific">Pedobacter miscanthi</name>
    <dbReference type="NCBI Taxonomy" id="2259170"/>
    <lineage>
        <taxon>Bacteria</taxon>
        <taxon>Pseudomonadati</taxon>
        <taxon>Bacteroidota</taxon>
        <taxon>Sphingobacteriia</taxon>
        <taxon>Sphingobacteriales</taxon>
        <taxon>Sphingobacteriaceae</taxon>
        <taxon>Pedobacter</taxon>
    </lineage>
</organism>
<name>A0A366LA08_9SPHI</name>
<comment type="caution">
    <text evidence="2">The sequence shown here is derived from an EMBL/GenBank/DDBJ whole genome shotgun (WGS) entry which is preliminary data.</text>
</comment>
<dbReference type="InterPro" id="IPR010982">
    <property type="entry name" value="Lambda_DNA-bd_dom_sf"/>
</dbReference>
<dbReference type="CDD" id="cd00093">
    <property type="entry name" value="HTH_XRE"/>
    <property type="match status" value="1"/>
</dbReference>
<dbReference type="Gene3D" id="1.10.260.40">
    <property type="entry name" value="lambda repressor-like DNA-binding domains"/>
    <property type="match status" value="1"/>
</dbReference>
<reference evidence="2 3" key="1">
    <citation type="submission" date="2018-07" db="EMBL/GenBank/DDBJ databases">
        <title>A draft genome of a endophytic bacteria, a new species of Pedobacter.</title>
        <authorList>
            <person name="Zhang Z.D."/>
            <person name="Chen Z.J."/>
        </authorList>
    </citation>
    <scope>NUCLEOTIDE SEQUENCE [LARGE SCALE GENOMIC DNA]</scope>
    <source>
        <strain evidence="2 3">RS10</strain>
    </source>
</reference>
<dbReference type="InterPro" id="IPR013435">
    <property type="entry name" value="Mobile_mystery_prot_A"/>
</dbReference>
<dbReference type="PROSITE" id="PS50943">
    <property type="entry name" value="HTH_CROC1"/>
    <property type="match status" value="1"/>
</dbReference>
<dbReference type="GO" id="GO:0003677">
    <property type="term" value="F:DNA binding"/>
    <property type="evidence" value="ECO:0007669"/>
    <property type="project" value="InterPro"/>
</dbReference>
<dbReference type="SUPFAM" id="SSF47413">
    <property type="entry name" value="lambda repressor-like DNA-binding domains"/>
    <property type="match status" value="1"/>
</dbReference>
<evidence type="ECO:0000259" key="1">
    <source>
        <dbReference type="PROSITE" id="PS50943"/>
    </source>
</evidence>
<feature type="domain" description="HTH cro/C1-type" evidence="1">
    <location>
        <begin position="32"/>
        <end position="89"/>
    </location>
</feature>
<sequence length="152" mass="17099">MGKKSLMLQQLNGKLLSFATLGRIAIPASGWIKAIRNTLGMSMQQLANKLSISKQGVLDIEKREADGSITIKSLRELGRVLDMELVYGFVPKDGSLDAMIEKKANELATKIVLRTSNTMKLEDQENSKERIEKAIRERTEEIKNEVPKILWD</sequence>